<keyword evidence="3" id="KW-1185">Reference proteome</keyword>
<evidence type="ECO:0000313" key="2">
    <source>
        <dbReference type="EMBL" id="TDQ84060.1"/>
    </source>
</evidence>
<proteinExistence type="predicted"/>
<evidence type="ECO:0000313" key="3">
    <source>
        <dbReference type="Proteomes" id="UP000295783"/>
    </source>
</evidence>
<gene>
    <name evidence="2" type="ORF">A8950_0606</name>
</gene>
<protein>
    <submittedName>
        <fullName evidence="2">PhnB protein</fullName>
    </submittedName>
</protein>
<reference evidence="2 3" key="1">
    <citation type="submission" date="2019-03" db="EMBL/GenBank/DDBJ databases">
        <title>Genomic Encyclopedia of Type Strains, Phase III (KMG-III): the genomes of soil and plant-associated and newly described type strains.</title>
        <authorList>
            <person name="Whitman W."/>
        </authorList>
    </citation>
    <scope>NUCLEOTIDE SEQUENCE [LARGE SCALE GENOMIC DNA]</scope>
    <source>
        <strain evidence="2 3">CGMCC 1.7660</strain>
    </source>
</reference>
<evidence type="ECO:0000259" key="1">
    <source>
        <dbReference type="Pfam" id="PF00903"/>
    </source>
</evidence>
<dbReference type="Proteomes" id="UP000295783">
    <property type="component" value="Unassembled WGS sequence"/>
</dbReference>
<name>A0A4R6WV61_9PROT</name>
<dbReference type="InterPro" id="IPR004360">
    <property type="entry name" value="Glyas_Fos-R_dOase_dom"/>
</dbReference>
<organism evidence="2 3">
    <name type="scientific">Dongia mobilis</name>
    <dbReference type="NCBI Taxonomy" id="578943"/>
    <lineage>
        <taxon>Bacteria</taxon>
        <taxon>Pseudomonadati</taxon>
        <taxon>Pseudomonadota</taxon>
        <taxon>Alphaproteobacteria</taxon>
        <taxon>Rhodospirillales</taxon>
        <taxon>Dongiaceae</taxon>
        <taxon>Dongia</taxon>
    </lineage>
</organism>
<dbReference type="Pfam" id="PF00903">
    <property type="entry name" value="Glyoxalase"/>
    <property type="match status" value="1"/>
</dbReference>
<dbReference type="RefSeq" id="WP_133612122.1">
    <property type="nucleotide sequence ID" value="NZ_SNYW01000006.1"/>
</dbReference>
<dbReference type="InterPro" id="IPR029068">
    <property type="entry name" value="Glyas_Bleomycin-R_OHBP_Dase"/>
</dbReference>
<dbReference type="OrthoDB" id="9795306at2"/>
<dbReference type="PANTHER" id="PTHR33990">
    <property type="entry name" value="PROTEIN YJDN-RELATED"/>
    <property type="match status" value="1"/>
</dbReference>
<comment type="caution">
    <text evidence="2">The sequence shown here is derived from an EMBL/GenBank/DDBJ whole genome shotgun (WGS) entry which is preliminary data.</text>
</comment>
<dbReference type="SUPFAM" id="SSF54593">
    <property type="entry name" value="Glyoxalase/Bleomycin resistance protein/Dihydroxybiphenyl dioxygenase"/>
    <property type="match status" value="1"/>
</dbReference>
<dbReference type="CDD" id="cd06588">
    <property type="entry name" value="PhnB_like"/>
    <property type="match status" value="1"/>
</dbReference>
<dbReference type="PANTHER" id="PTHR33990:SF1">
    <property type="entry name" value="PROTEIN YJDN"/>
    <property type="match status" value="1"/>
</dbReference>
<feature type="domain" description="Glyoxalase/fosfomycin resistance/dioxygenase" evidence="1">
    <location>
        <begin position="9"/>
        <end position="137"/>
    </location>
</feature>
<dbReference type="InterPro" id="IPR028973">
    <property type="entry name" value="PhnB-like"/>
</dbReference>
<accession>A0A4R6WV61</accession>
<dbReference type="AlphaFoldDB" id="A0A4R6WV61"/>
<sequence length="142" mass="15489">MQVKSYLSFEGRCEEALDFYKKAVGAEVTTVMRFRENPDFQNGAPPEGCLGPGAAEKIMHSEFRIGETVLMATDGMNSGKPSFAGTSQALLVDSAADADRFFTALSEGGQVMMPLAKTFFSEKFGMTTDRFGVPWMIVVDHP</sequence>
<dbReference type="Gene3D" id="3.10.180.10">
    <property type="entry name" value="2,3-Dihydroxybiphenyl 1,2-Dioxygenase, domain 1"/>
    <property type="match status" value="1"/>
</dbReference>
<dbReference type="EMBL" id="SNYW01000006">
    <property type="protein sequence ID" value="TDQ84060.1"/>
    <property type="molecule type" value="Genomic_DNA"/>
</dbReference>